<dbReference type="Proteomes" id="UP001236723">
    <property type="component" value="Unassembled WGS sequence"/>
</dbReference>
<evidence type="ECO:0000313" key="2">
    <source>
        <dbReference type="Proteomes" id="UP001236723"/>
    </source>
</evidence>
<comment type="caution">
    <text evidence="1">The sequence shown here is derived from an EMBL/GenBank/DDBJ whole genome shotgun (WGS) entry which is preliminary data.</text>
</comment>
<keyword evidence="2" id="KW-1185">Reference proteome</keyword>
<sequence length="59" mass="6929">MLVTDAQFPVLKLTANAIPVLKNEEKVWMKVPEQKKVVQEDYSEELFQVLRELRKEIAD</sequence>
<reference evidence="1 2" key="1">
    <citation type="submission" date="2023-07" db="EMBL/GenBank/DDBJ databases">
        <title>Genomic Encyclopedia of Type Strains, Phase IV (KMG-IV): sequencing the most valuable type-strain genomes for metagenomic binning, comparative biology and taxonomic classification.</title>
        <authorList>
            <person name="Goeker M."/>
        </authorList>
    </citation>
    <scope>NUCLEOTIDE SEQUENCE [LARGE SCALE GENOMIC DNA]</scope>
    <source>
        <strain evidence="1 2">DSM 15448</strain>
    </source>
</reference>
<proteinExistence type="predicted"/>
<keyword evidence="1" id="KW-0347">Helicase</keyword>
<dbReference type="EMBL" id="JAUSUP010000004">
    <property type="protein sequence ID" value="MDQ0351830.1"/>
    <property type="molecule type" value="Genomic_DNA"/>
</dbReference>
<keyword evidence="1" id="KW-0378">Hydrolase</keyword>
<evidence type="ECO:0000313" key="1">
    <source>
        <dbReference type="EMBL" id="MDQ0351830.1"/>
    </source>
</evidence>
<gene>
    <name evidence="1" type="ORF">J2R98_001662</name>
</gene>
<accession>A0ABU0DTZ7</accession>
<protein>
    <submittedName>
        <fullName evidence="1">Superfamily II DNA helicase RecQ</fullName>
    </submittedName>
</protein>
<name>A0ABU0DTZ7_9BACI</name>
<dbReference type="RefSeq" id="WP_307067882.1">
    <property type="nucleotide sequence ID" value="NZ_JAUSUP010000004.1"/>
</dbReference>
<keyword evidence="1" id="KW-0547">Nucleotide-binding</keyword>
<organism evidence="1 2">
    <name type="scientific">Alkalibacillus filiformis</name>
    <dbReference type="NCBI Taxonomy" id="200990"/>
    <lineage>
        <taxon>Bacteria</taxon>
        <taxon>Bacillati</taxon>
        <taxon>Bacillota</taxon>
        <taxon>Bacilli</taxon>
        <taxon>Bacillales</taxon>
        <taxon>Bacillaceae</taxon>
        <taxon>Alkalibacillus</taxon>
    </lineage>
</organism>
<dbReference type="GO" id="GO:0004386">
    <property type="term" value="F:helicase activity"/>
    <property type="evidence" value="ECO:0007669"/>
    <property type="project" value="UniProtKB-KW"/>
</dbReference>
<keyword evidence="1" id="KW-0067">ATP-binding</keyword>